<name>A0AAV4FUZ4_9GAST</name>
<protein>
    <submittedName>
        <fullName evidence="1">Uncharacterized protein</fullName>
    </submittedName>
</protein>
<evidence type="ECO:0000313" key="1">
    <source>
        <dbReference type="EMBL" id="GFR76954.1"/>
    </source>
</evidence>
<proteinExistence type="predicted"/>
<accession>A0AAV4FUZ4</accession>
<gene>
    <name evidence="1" type="ORF">ElyMa_005812700</name>
</gene>
<dbReference type="AlphaFoldDB" id="A0AAV4FUZ4"/>
<keyword evidence="2" id="KW-1185">Reference proteome</keyword>
<evidence type="ECO:0000313" key="2">
    <source>
        <dbReference type="Proteomes" id="UP000762676"/>
    </source>
</evidence>
<dbReference type="Proteomes" id="UP000762676">
    <property type="component" value="Unassembled WGS sequence"/>
</dbReference>
<reference evidence="1 2" key="1">
    <citation type="journal article" date="2021" name="Elife">
        <title>Chloroplast acquisition without the gene transfer in kleptoplastic sea slugs, Plakobranchus ocellatus.</title>
        <authorList>
            <person name="Maeda T."/>
            <person name="Takahashi S."/>
            <person name="Yoshida T."/>
            <person name="Shimamura S."/>
            <person name="Takaki Y."/>
            <person name="Nagai Y."/>
            <person name="Toyoda A."/>
            <person name="Suzuki Y."/>
            <person name="Arimoto A."/>
            <person name="Ishii H."/>
            <person name="Satoh N."/>
            <person name="Nishiyama T."/>
            <person name="Hasebe M."/>
            <person name="Maruyama T."/>
            <person name="Minagawa J."/>
            <person name="Obokata J."/>
            <person name="Shigenobu S."/>
        </authorList>
    </citation>
    <scope>NUCLEOTIDE SEQUENCE [LARGE SCALE GENOMIC DNA]</scope>
</reference>
<sequence>MTATSNFTRRSRELAALHPPHTGEEIRQGDKTLAVTRGSSDLLSRHLVVASRTPPHHLPQAFSVVVRVLYPNQQPVGARACGGKRGGGLWHVLMISMIKCEVVVKYYSLGSTQ</sequence>
<organism evidence="1 2">
    <name type="scientific">Elysia marginata</name>
    <dbReference type="NCBI Taxonomy" id="1093978"/>
    <lineage>
        <taxon>Eukaryota</taxon>
        <taxon>Metazoa</taxon>
        <taxon>Spiralia</taxon>
        <taxon>Lophotrochozoa</taxon>
        <taxon>Mollusca</taxon>
        <taxon>Gastropoda</taxon>
        <taxon>Heterobranchia</taxon>
        <taxon>Euthyneura</taxon>
        <taxon>Panpulmonata</taxon>
        <taxon>Sacoglossa</taxon>
        <taxon>Placobranchoidea</taxon>
        <taxon>Plakobranchidae</taxon>
        <taxon>Elysia</taxon>
    </lineage>
</organism>
<comment type="caution">
    <text evidence="1">The sequence shown here is derived from an EMBL/GenBank/DDBJ whole genome shotgun (WGS) entry which is preliminary data.</text>
</comment>
<dbReference type="EMBL" id="BMAT01011670">
    <property type="protein sequence ID" value="GFR76954.1"/>
    <property type="molecule type" value="Genomic_DNA"/>
</dbReference>